<feature type="non-terminal residue" evidence="2">
    <location>
        <position position="309"/>
    </location>
</feature>
<evidence type="ECO:0000259" key="1">
    <source>
        <dbReference type="Pfam" id="PF25794"/>
    </source>
</evidence>
<reference evidence="2 3" key="1">
    <citation type="journal article" date="2018" name="Sci. Rep.">
        <title>Comparative analysis of the Pocillopora damicornis genome highlights role of immune system in coral evolution.</title>
        <authorList>
            <person name="Cunning R."/>
            <person name="Bay R.A."/>
            <person name="Gillette P."/>
            <person name="Baker A.C."/>
            <person name="Traylor-Knowles N."/>
        </authorList>
    </citation>
    <scope>NUCLEOTIDE SEQUENCE [LARGE SCALE GENOMIC DNA]</scope>
    <source>
        <strain evidence="2">RSMAS</strain>
        <tissue evidence="2">Whole animal</tissue>
    </source>
</reference>
<dbReference type="EMBL" id="RCHS01004127">
    <property type="protein sequence ID" value="RMX37432.1"/>
    <property type="molecule type" value="Genomic_DNA"/>
</dbReference>
<dbReference type="PANTHER" id="PTHR15600:SF42">
    <property type="entry name" value="SACSIN"/>
    <property type="match status" value="1"/>
</dbReference>
<accession>A0A3M6T7S5</accession>
<dbReference type="OrthoDB" id="5982870at2759"/>
<dbReference type="SUPFAM" id="SSF55874">
    <property type="entry name" value="ATPase domain of HSP90 chaperone/DNA topoisomerase II/histidine kinase"/>
    <property type="match status" value="1"/>
</dbReference>
<dbReference type="InterPro" id="IPR036890">
    <property type="entry name" value="HATPase_C_sf"/>
</dbReference>
<dbReference type="GO" id="GO:0030544">
    <property type="term" value="F:Hsp70 protein binding"/>
    <property type="evidence" value="ECO:0007669"/>
    <property type="project" value="TreeGrafter"/>
</dbReference>
<dbReference type="AlphaFoldDB" id="A0A3M6T7S5"/>
<sequence>MLCDSVKVKDPMKVGRFGLGFKSVFHLTDLPSILSGTKVGFIDPHEDHFNKGRRERRTGYRWHLRKDRENMNRIPDQFLPYKGIFDCTEDVFLEGRYRGTLFRFPLRTEPSELSQTLYSDEKVEHLFASFCADAHFVLLFLQHLESVELFVREKSESEPRKIFQVQISHESLAFVREKRQEFYNAITPGKRMAEPVTVTYPITMVVQFSNENVERHSYLVTSYCSGGEVSSTFEKLLTDKELSYLPSVGVAMAIPSESTSETPNIRGHVFCALPLPVQKKSLTGLPVHVNGFFSLSQNRRHIKTPNADQ</sequence>
<dbReference type="Proteomes" id="UP000275408">
    <property type="component" value="Unassembled WGS sequence"/>
</dbReference>
<gene>
    <name evidence="2" type="ORF">pdam_00025972</name>
</gene>
<dbReference type="PANTHER" id="PTHR15600">
    <property type="entry name" value="SACSIN"/>
    <property type="match status" value="1"/>
</dbReference>
<dbReference type="Pfam" id="PF25794">
    <property type="entry name" value="SACS"/>
    <property type="match status" value="1"/>
</dbReference>
<protein>
    <recommendedName>
        <fullName evidence="1">Sacsin/Nov domain-containing protein</fullName>
    </recommendedName>
</protein>
<name>A0A3M6T7S5_POCDA</name>
<feature type="domain" description="Sacsin/Nov" evidence="1">
    <location>
        <begin position="2"/>
        <end position="163"/>
    </location>
</feature>
<dbReference type="InterPro" id="IPR052972">
    <property type="entry name" value="Sacsin_chaperone_reg"/>
</dbReference>
<keyword evidence="3" id="KW-1185">Reference proteome</keyword>
<evidence type="ECO:0000313" key="3">
    <source>
        <dbReference type="Proteomes" id="UP000275408"/>
    </source>
</evidence>
<evidence type="ECO:0000313" key="2">
    <source>
        <dbReference type="EMBL" id="RMX37432.1"/>
    </source>
</evidence>
<comment type="caution">
    <text evidence="2">The sequence shown here is derived from an EMBL/GenBank/DDBJ whole genome shotgun (WGS) entry which is preliminary data.</text>
</comment>
<dbReference type="STRING" id="46731.A0A3M6T7S5"/>
<dbReference type="InterPro" id="IPR058210">
    <property type="entry name" value="SACS/Nov_dom"/>
</dbReference>
<organism evidence="2 3">
    <name type="scientific">Pocillopora damicornis</name>
    <name type="common">Cauliflower coral</name>
    <name type="synonym">Millepora damicornis</name>
    <dbReference type="NCBI Taxonomy" id="46731"/>
    <lineage>
        <taxon>Eukaryota</taxon>
        <taxon>Metazoa</taxon>
        <taxon>Cnidaria</taxon>
        <taxon>Anthozoa</taxon>
        <taxon>Hexacorallia</taxon>
        <taxon>Scleractinia</taxon>
        <taxon>Astrocoeniina</taxon>
        <taxon>Pocilloporidae</taxon>
        <taxon>Pocillopora</taxon>
    </lineage>
</organism>
<proteinExistence type="predicted"/>